<accession>A0A8X6M6F6</accession>
<dbReference type="PROSITE" id="PS00027">
    <property type="entry name" value="HOMEOBOX_1"/>
    <property type="match status" value="1"/>
</dbReference>
<dbReference type="InterPro" id="IPR042191">
    <property type="entry name" value="GSH1/2"/>
</dbReference>
<feature type="compositionally biased region" description="Basic and acidic residues" evidence="7">
    <location>
        <begin position="130"/>
        <end position="142"/>
    </location>
</feature>
<evidence type="ECO:0000256" key="1">
    <source>
        <dbReference type="ARBA" id="ARBA00004123"/>
    </source>
</evidence>
<dbReference type="GO" id="GO:0000981">
    <property type="term" value="F:DNA-binding transcription factor activity, RNA polymerase II-specific"/>
    <property type="evidence" value="ECO:0007669"/>
    <property type="project" value="InterPro"/>
</dbReference>
<reference evidence="9" key="1">
    <citation type="submission" date="2020-07" db="EMBL/GenBank/DDBJ databases">
        <title>Multicomponent nature underlies the extraordinary mechanical properties of spider dragline silk.</title>
        <authorList>
            <person name="Kono N."/>
            <person name="Nakamura H."/>
            <person name="Mori M."/>
            <person name="Yoshida Y."/>
            <person name="Ohtoshi R."/>
            <person name="Malay A.D."/>
            <person name="Moran D.A.P."/>
            <person name="Tomita M."/>
            <person name="Numata K."/>
            <person name="Arakawa K."/>
        </authorList>
    </citation>
    <scope>NUCLEOTIDE SEQUENCE</scope>
</reference>
<keyword evidence="10" id="KW-1185">Reference proteome</keyword>
<dbReference type="AlphaFoldDB" id="A0A8X6M6F6"/>
<evidence type="ECO:0000256" key="2">
    <source>
        <dbReference type="ARBA" id="ARBA00023125"/>
    </source>
</evidence>
<dbReference type="EMBL" id="BMAO01009833">
    <property type="protein sequence ID" value="GFR33637.1"/>
    <property type="molecule type" value="Genomic_DNA"/>
</dbReference>
<keyword evidence="3 5" id="KW-0371">Homeobox</keyword>
<evidence type="ECO:0000259" key="8">
    <source>
        <dbReference type="PROSITE" id="PS50071"/>
    </source>
</evidence>
<feature type="DNA-binding region" description="Homeobox" evidence="5">
    <location>
        <begin position="143"/>
        <end position="202"/>
    </location>
</feature>
<dbReference type="Pfam" id="PF00046">
    <property type="entry name" value="Homeodomain"/>
    <property type="match status" value="1"/>
</dbReference>
<dbReference type="SUPFAM" id="SSF46689">
    <property type="entry name" value="Homeodomain-like"/>
    <property type="match status" value="1"/>
</dbReference>
<dbReference type="PRINTS" id="PR00024">
    <property type="entry name" value="HOMEOBOX"/>
</dbReference>
<dbReference type="InterPro" id="IPR009057">
    <property type="entry name" value="Homeodomain-like_sf"/>
</dbReference>
<evidence type="ECO:0000313" key="10">
    <source>
        <dbReference type="Proteomes" id="UP000887116"/>
    </source>
</evidence>
<keyword evidence="2 5" id="KW-0238">DNA-binding</keyword>
<organism evidence="9 10">
    <name type="scientific">Trichonephila clavata</name>
    <name type="common">Joro spider</name>
    <name type="synonym">Nephila clavata</name>
    <dbReference type="NCBI Taxonomy" id="2740835"/>
    <lineage>
        <taxon>Eukaryota</taxon>
        <taxon>Metazoa</taxon>
        <taxon>Ecdysozoa</taxon>
        <taxon>Arthropoda</taxon>
        <taxon>Chelicerata</taxon>
        <taxon>Arachnida</taxon>
        <taxon>Araneae</taxon>
        <taxon>Araneomorphae</taxon>
        <taxon>Entelegynae</taxon>
        <taxon>Araneoidea</taxon>
        <taxon>Nephilidae</taxon>
        <taxon>Trichonephila</taxon>
    </lineage>
</organism>
<evidence type="ECO:0000256" key="7">
    <source>
        <dbReference type="SAM" id="MobiDB-lite"/>
    </source>
</evidence>
<dbReference type="Gene3D" id="1.10.10.60">
    <property type="entry name" value="Homeodomain-like"/>
    <property type="match status" value="1"/>
</dbReference>
<evidence type="ECO:0000256" key="6">
    <source>
        <dbReference type="RuleBase" id="RU000682"/>
    </source>
</evidence>
<dbReference type="OrthoDB" id="6159439at2759"/>
<sequence length="256" mass="29105">MSKSFLVDALLTKNDSVTDKPSTPNHEIGEKGFWSNPSNAVLQSSFCLSPHVLCPGSLGISDYVHRNRPCHIFSYAPTGLGSCYQDAQTSRTRLHPSTFTNGTFLPSKKQELKKTQWPKRSVSPTIANTDSKELSESDDHPSSKRVRTAFSSAQLVELEREFASNMYLSRLRRIEIATYLRLSEKQVKIWFQNRRVKEKKQGKIDQHCQCLRSYKSRNSVTSTANSDCNASNSNNSEDQVEFMYKEKMTEETDKNC</sequence>
<dbReference type="PANTHER" id="PTHR47421">
    <property type="entry name" value="GS HOMEOBOX 2"/>
    <property type="match status" value="1"/>
</dbReference>
<evidence type="ECO:0000256" key="5">
    <source>
        <dbReference type="PROSITE-ProRule" id="PRU00108"/>
    </source>
</evidence>
<dbReference type="InterPro" id="IPR001356">
    <property type="entry name" value="HD"/>
</dbReference>
<dbReference type="GO" id="GO:1990837">
    <property type="term" value="F:sequence-specific double-stranded DNA binding"/>
    <property type="evidence" value="ECO:0007669"/>
    <property type="project" value="TreeGrafter"/>
</dbReference>
<evidence type="ECO:0000256" key="4">
    <source>
        <dbReference type="ARBA" id="ARBA00023242"/>
    </source>
</evidence>
<feature type="region of interest" description="Disordered" evidence="7">
    <location>
        <begin position="110"/>
        <end position="146"/>
    </location>
</feature>
<dbReference type="CDD" id="cd00086">
    <property type="entry name" value="homeodomain"/>
    <property type="match status" value="1"/>
</dbReference>
<dbReference type="GO" id="GO:0005634">
    <property type="term" value="C:nucleus"/>
    <property type="evidence" value="ECO:0007669"/>
    <property type="project" value="UniProtKB-SubCell"/>
</dbReference>
<gene>
    <name evidence="9" type="primary">GSX2</name>
    <name evidence="9" type="ORF">TNCT_314441</name>
</gene>
<dbReference type="Proteomes" id="UP000887116">
    <property type="component" value="Unassembled WGS sequence"/>
</dbReference>
<dbReference type="InterPro" id="IPR017970">
    <property type="entry name" value="Homeobox_CS"/>
</dbReference>
<dbReference type="SMART" id="SM00389">
    <property type="entry name" value="HOX"/>
    <property type="match status" value="1"/>
</dbReference>
<dbReference type="PANTHER" id="PTHR47421:SF2">
    <property type="entry name" value="GS HOMEOBOX 1"/>
    <property type="match status" value="1"/>
</dbReference>
<comment type="caution">
    <text evidence="9">The sequence shown here is derived from an EMBL/GenBank/DDBJ whole genome shotgun (WGS) entry which is preliminary data.</text>
</comment>
<name>A0A8X6M6F6_TRICU</name>
<comment type="subcellular location">
    <subcellularLocation>
        <location evidence="1 5 6">Nucleus</location>
    </subcellularLocation>
</comment>
<dbReference type="InterPro" id="IPR020479">
    <property type="entry name" value="HD_metazoa"/>
</dbReference>
<protein>
    <submittedName>
        <fullName evidence="9">GS homeobox 2</fullName>
    </submittedName>
</protein>
<proteinExistence type="predicted"/>
<evidence type="ECO:0000256" key="3">
    <source>
        <dbReference type="ARBA" id="ARBA00023155"/>
    </source>
</evidence>
<feature type="domain" description="Homeobox" evidence="8">
    <location>
        <begin position="141"/>
        <end position="201"/>
    </location>
</feature>
<keyword evidence="4 5" id="KW-0539">Nucleus</keyword>
<dbReference type="PROSITE" id="PS50071">
    <property type="entry name" value="HOMEOBOX_2"/>
    <property type="match status" value="1"/>
</dbReference>
<evidence type="ECO:0000313" key="9">
    <source>
        <dbReference type="EMBL" id="GFR33637.1"/>
    </source>
</evidence>